<dbReference type="EMBL" id="AY196701">
    <property type="protein sequence ID" value="AAP41943.1"/>
    <property type="molecule type" value="mRNA"/>
</dbReference>
<dbReference type="Gene3D" id="3.30.460.10">
    <property type="entry name" value="Beta Polymerase, domain 2"/>
    <property type="match status" value="1"/>
</dbReference>
<dbReference type="PROSITE" id="PS50152">
    <property type="entry name" value="25A_SYNTH_3"/>
    <property type="match status" value="1"/>
</dbReference>
<dbReference type="InterPro" id="IPR043519">
    <property type="entry name" value="NT_sf"/>
</dbReference>
<dbReference type="GO" id="GO:0140374">
    <property type="term" value="P:antiviral innate immune response"/>
    <property type="evidence" value="ECO:0000318"/>
    <property type="project" value="GO_Central"/>
</dbReference>
<keyword evidence="3" id="KW-0391">Immunity</keyword>
<dbReference type="UCSC" id="RGD:1359732">
    <property type="organism name" value="rat"/>
</dbReference>
<dbReference type="Proteomes" id="UP000002494">
    <property type="component" value="Chromosome 12"/>
</dbReference>
<dbReference type="OMA" id="WENEIPA"/>
<evidence type="ECO:0000313" key="8">
    <source>
        <dbReference type="Ensembl" id="ENSRNOP00000074024.1"/>
    </source>
</evidence>
<evidence type="ECO:0000256" key="4">
    <source>
        <dbReference type="ARBA" id="ARBA00022884"/>
    </source>
</evidence>
<sequence length="362" mass="42828">MEKDLKSTPAWKLDKFIQNHLLADTTFVTEAKADIEFLCDFLTERCFQDASHPVRVSRIVMGGCYDEYSMLKGRSEATLVVFFNNLTRFEDQLKRREELIEEIWKHLCQLQHEKQFKLKFEVQSSEQDNYSSLSIKLSSPQLQQEVEFDVQPAYDVLYELKEKLELDCEFYNKIYARLIRECITLRKEGEFSVCFMELQQKFLWNRPEDLRNLLVLVKHWYQLCKEKLGDSLPPQYALELLTVHAWENEIPAKYGAQTARGFQSVLELIIKYTCLRVYWTFYYDILHQDVSSYLHKQLRKERPVILDPADPTRNVAGLNIDGWCELAKEAEAWLKYPCFRHIDETFVGSWEVPPEKQGGVFL</sequence>
<dbReference type="HOGENOM" id="CLU_040930_0_0_1"/>
<dbReference type="PANTHER" id="PTHR11258">
    <property type="entry name" value="2-5 OLIGOADENYLATE SYNTHETASE"/>
    <property type="match status" value="1"/>
</dbReference>
<dbReference type="AGR" id="RGD:1359732"/>
<proteinExistence type="evidence at transcript level"/>
<dbReference type="FunFam" id="1.10.1410.20:FF:000001">
    <property type="entry name" value="2'-5'-oligoadenylate synthetase 1"/>
    <property type="match status" value="1"/>
</dbReference>
<dbReference type="PaxDb" id="10116-ENSRNOP00000001851"/>
<dbReference type="GO" id="GO:0016020">
    <property type="term" value="C:membrane"/>
    <property type="evidence" value="ECO:0000318"/>
    <property type="project" value="GO_Central"/>
</dbReference>
<name>Q5MYW7_RAT</name>
<gene>
    <name evidence="8 10" type="primary">Oas1h</name>
</gene>
<keyword evidence="5" id="KW-0051">Antiviral defense</keyword>
<keyword evidence="2" id="KW-0399">Innate immunity</keyword>
<dbReference type="PANTHER" id="PTHR11258:SF14">
    <property type="entry name" value="2',5'-OLIGOADENYLATE SYNTHETASE-LIKE 6"/>
    <property type="match status" value="1"/>
</dbReference>
<reference evidence="8" key="3">
    <citation type="submission" date="2025-05" db="UniProtKB">
        <authorList>
            <consortium name="Ensembl"/>
        </authorList>
    </citation>
    <scope>IDENTIFICATION</scope>
    <source>
        <strain evidence="8">Brown Norway</strain>
    </source>
</reference>
<dbReference type="GO" id="GO:0070106">
    <property type="term" value="P:interleukin-27-mediated signaling pathway"/>
    <property type="evidence" value="ECO:0000318"/>
    <property type="project" value="GO_Central"/>
</dbReference>
<evidence type="ECO:0000256" key="3">
    <source>
        <dbReference type="ARBA" id="ARBA00022859"/>
    </source>
</evidence>
<dbReference type="GO" id="GO:0003725">
    <property type="term" value="F:double-stranded RNA binding"/>
    <property type="evidence" value="ECO:0000318"/>
    <property type="project" value="GO_Central"/>
</dbReference>
<dbReference type="SUPFAM" id="SSF81301">
    <property type="entry name" value="Nucleotidyltransferase"/>
    <property type="match status" value="1"/>
</dbReference>
<dbReference type="SUPFAM" id="SSF81631">
    <property type="entry name" value="PAP/OAS1 substrate-binding domain"/>
    <property type="match status" value="1"/>
</dbReference>
<dbReference type="RefSeq" id="NP_001009491.1">
    <property type="nucleotide sequence ID" value="NM_001009491.2"/>
</dbReference>
<dbReference type="Bgee" id="ENSRNOG00000057769">
    <property type="expression patterns" value="Expressed in ovary"/>
</dbReference>
<dbReference type="GeneTree" id="ENSGT00510000046406"/>
<dbReference type="SMR" id="Q5MYW7"/>
<dbReference type="GO" id="GO:0060337">
    <property type="term" value="P:type I interferon-mediated signaling pathway"/>
    <property type="evidence" value="ECO:0000318"/>
    <property type="project" value="GO_Central"/>
</dbReference>
<keyword evidence="9" id="KW-1185">Reference proteome</keyword>
<evidence type="ECO:0000256" key="5">
    <source>
        <dbReference type="ARBA" id="ARBA00023118"/>
    </source>
</evidence>
<dbReference type="KEGG" id="rno:494200"/>
<dbReference type="eggNOG" id="KOG0001">
    <property type="taxonomic scope" value="Eukaryota"/>
</dbReference>
<dbReference type="Ensembl" id="ENSRNOT00000085747.3">
    <property type="protein sequence ID" value="ENSRNOP00000074024.1"/>
    <property type="gene ID" value="ENSRNOG00000057769.3"/>
</dbReference>
<evidence type="ECO:0000256" key="1">
    <source>
        <dbReference type="ARBA" id="ARBA00009526"/>
    </source>
</evidence>
<dbReference type="FunFam" id="3.30.460.10:FF:000007">
    <property type="entry name" value="2'-5'-oligoadenylate synthetase 1"/>
    <property type="match status" value="1"/>
</dbReference>
<evidence type="ECO:0000256" key="2">
    <source>
        <dbReference type="ARBA" id="ARBA00022588"/>
    </source>
</evidence>
<dbReference type="RGD" id="1359732">
    <property type="gene designation" value="Oas1h"/>
</dbReference>
<reference evidence="7" key="1">
    <citation type="submission" date="2002-12" db="EMBL/GenBank/DDBJ databases">
        <title>Evolution of rodent OAS family.</title>
        <authorList>
            <person name="Perelygin A."/>
            <person name="Brinton M."/>
        </authorList>
    </citation>
    <scope>NUCLEOTIDE SEQUENCE</scope>
    <source>
        <strain evidence="7">Sprague-Dawley</strain>
    </source>
</reference>
<dbReference type="STRING" id="10116.ENSRNOP00000074024"/>
<dbReference type="InterPro" id="IPR006117">
    <property type="entry name" value="2-5OAS_C_CS"/>
</dbReference>
<comment type="similarity">
    <text evidence="1">Belongs to the 2-5A synthase family.</text>
</comment>
<dbReference type="AlphaFoldDB" id="Q5MYW7"/>
<dbReference type="InterPro" id="IPR018952">
    <property type="entry name" value="2-5-oligoAdlate_synth_1_dom2/C"/>
</dbReference>
<accession>Q5MYW7</accession>
<dbReference type="Gene3D" id="1.10.1410.20">
    <property type="entry name" value="2'-5'-oligoadenylate synthetase 1, domain 2"/>
    <property type="match status" value="1"/>
</dbReference>
<dbReference type="Pfam" id="PF10421">
    <property type="entry name" value="OAS1_C"/>
    <property type="match status" value="1"/>
</dbReference>
<dbReference type="GeneID" id="494200"/>
<dbReference type="GO" id="GO:0045071">
    <property type="term" value="P:negative regulation of viral genome replication"/>
    <property type="evidence" value="ECO:0000318"/>
    <property type="project" value="GO_Central"/>
</dbReference>
<evidence type="ECO:0000313" key="9">
    <source>
        <dbReference type="Proteomes" id="UP000002494"/>
    </source>
</evidence>
<dbReference type="OrthoDB" id="1885901at2759"/>
<dbReference type="GO" id="GO:0005654">
    <property type="term" value="C:nucleoplasm"/>
    <property type="evidence" value="ECO:0000318"/>
    <property type="project" value="GO_Central"/>
</dbReference>
<keyword evidence="4" id="KW-0694">RNA-binding</keyword>
<organism evidence="7">
    <name type="scientific">Rattus norvegicus</name>
    <name type="common">Rat</name>
    <dbReference type="NCBI Taxonomy" id="10116"/>
    <lineage>
        <taxon>Eukaryota</taxon>
        <taxon>Metazoa</taxon>
        <taxon>Chordata</taxon>
        <taxon>Craniata</taxon>
        <taxon>Vertebrata</taxon>
        <taxon>Euteleostomi</taxon>
        <taxon>Mammalia</taxon>
        <taxon>Eutheria</taxon>
        <taxon>Euarchontoglires</taxon>
        <taxon>Glires</taxon>
        <taxon>Rodentia</taxon>
        <taxon>Myomorpha</taxon>
        <taxon>Muroidea</taxon>
        <taxon>Muridae</taxon>
        <taxon>Murinae</taxon>
        <taxon>Rattus</taxon>
    </lineage>
</organism>
<dbReference type="CTD" id="246729"/>
<reference evidence="8 9" key="2">
    <citation type="journal article" date="2004" name="Nature">
        <title>Genome sequence of the Brown Norway rat yields insights into mammalian evolution.</title>
        <authorList>
            <consortium name="Rat Genome Sequencing Project Consortium"/>
            <person name="Gibbs R.A."/>
            <person name="Weinstock G.M."/>
            <person name="Metzker M.L."/>
            <person name="Muzny D.M."/>
            <person name="Sodergren E.J."/>
            <person name="Scherer S."/>
            <person name="Scott G."/>
            <person name="Steffen D."/>
            <person name="Worley K.C."/>
            <person name="Burch P.E."/>
            <person name="Okwuonu G."/>
            <person name="Hines S."/>
            <person name="Lewis L."/>
            <person name="Deramo C."/>
            <person name="Delgado O."/>
            <person name="Dugan-Rocha S."/>
            <person name="Miner G."/>
            <person name="Morgan M."/>
            <person name="Hawes A."/>
            <person name="Gill R."/>
            <person name="Holt R.A."/>
            <person name="Adams M.D."/>
            <person name="Amanatides P.G."/>
            <person name="Baden-Tillson H."/>
            <person name="Barnstead M."/>
            <person name="Chin S."/>
            <person name="Evans C.A."/>
            <person name="Ferriera S."/>
            <person name="Fosler C."/>
            <person name="Glodek A."/>
            <person name="Gu Z."/>
            <person name="Jennings D."/>
            <person name="Kraft C.L."/>
            <person name="Nguyen T."/>
            <person name="Pfannkoch C.M."/>
            <person name="Sitter C."/>
            <person name="Sutton G.G."/>
            <person name="Venter J.C."/>
            <person name="Woodage T."/>
            <person name="Smith D."/>
            <person name="Lee H.-M."/>
            <person name="Gustafson E."/>
            <person name="Cahill P."/>
            <person name="Kana A."/>
            <person name="Doucette-Stamm L."/>
            <person name="Weinstock K."/>
            <person name="Fechtel K."/>
            <person name="Weiss R.B."/>
            <person name="Dunn D.M."/>
            <person name="Green E.D."/>
            <person name="Blakesley R.W."/>
            <person name="Bouffard G.G."/>
            <person name="De Jong P.J."/>
            <person name="Osoegawa K."/>
            <person name="Zhu B."/>
            <person name="Marra M."/>
            <person name="Schein J."/>
            <person name="Bosdet I."/>
            <person name="Fjell C."/>
            <person name="Jones S."/>
            <person name="Krzywinski M."/>
            <person name="Mathewson C."/>
            <person name="Siddiqui A."/>
            <person name="Wye N."/>
            <person name="McPherson J."/>
            <person name="Zhao S."/>
            <person name="Fraser C.M."/>
            <person name="Shetty J."/>
            <person name="Shatsman S."/>
            <person name="Geer K."/>
            <person name="Chen Y."/>
            <person name="Abramzon S."/>
            <person name="Nierman W.C."/>
            <person name="Havlak P.H."/>
            <person name="Chen R."/>
            <person name="Durbin K.J."/>
            <person name="Egan A."/>
            <person name="Ren Y."/>
            <person name="Song X.-Z."/>
            <person name="Li B."/>
            <person name="Liu Y."/>
            <person name="Qin X."/>
            <person name="Cawley S."/>
            <person name="Cooney A.J."/>
            <person name="D'Souza L.M."/>
            <person name="Martin K."/>
            <person name="Wu J.Q."/>
            <person name="Gonzalez-Garay M.L."/>
            <person name="Jackson A.R."/>
            <person name="Kalafus K.J."/>
            <person name="McLeod M.P."/>
            <person name="Milosavljevic A."/>
            <person name="Virk D."/>
            <person name="Volkov A."/>
            <person name="Wheeler D.A."/>
            <person name="Zhang Z."/>
            <person name="Bailey J.A."/>
            <person name="Eichler E.E."/>
            <person name="Tuzun E."/>
            <person name="Birney E."/>
            <person name="Mongin E."/>
            <person name="Ureta-Vidal A."/>
            <person name="Woodwark C."/>
            <person name="Zdobnov E."/>
            <person name="Bork P."/>
            <person name="Suyama M."/>
            <person name="Torrents D."/>
            <person name="Alexandersson M."/>
            <person name="Trask B.J."/>
            <person name="Young J.M."/>
            <person name="Huang H."/>
            <person name="Wang H."/>
            <person name="Xing H."/>
            <person name="Daniels S."/>
            <person name="Gietzen D."/>
            <person name="Schmidt J."/>
            <person name="Stevens K."/>
            <person name="Vitt U."/>
            <person name="Wingrove J."/>
            <person name="Camara F."/>
            <person name="Mar Alba M."/>
            <person name="Abril J.F."/>
            <person name="Guigo R."/>
            <person name="Smit A."/>
            <person name="Dubchak I."/>
            <person name="Rubin E.M."/>
            <person name="Couronne O."/>
            <person name="Poliakov A."/>
            <person name="Huebner N."/>
            <person name="Ganten D."/>
            <person name="Goesele C."/>
            <person name="Hummel O."/>
            <person name="Kreitler T."/>
            <person name="Lee Y.-A."/>
            <person name="Monti J."/>
            <person name="Schulz H."/>
            <person name="Zimdahl H."/>
            <person name="Himmelbauer H."/>
            <person name="Lehrach H."/>
            <person name="Jacob H.J."/>
            <person name="Bromberg S."/>
            <person name="Gullings-Handley J."/>
            <person name="Jensen-Seaman M.I."/>
            <person name="Kwitek A.E."/>
            <person name="Lazar J."/>
            <person name="Pasko D."/>
            <person name="Tonellato P.J."/>
            <person name="Twigger S."/>
            <person name="Ponting C.P."/>
            <person name="Duarte J.M."/>
            <person name="Rice S."/>
            <person name="Goodstadt L."/>
            <person name="Beatson S.A."/>
            <person name="Emes R.D."/>
            <person name="Winter E.E."/>
            <person name="Webber C."/>
            <person name="Brandt P."/>
            <person name="Nyakatura G."/>
            <person name="Adetobi M."/>
            <person name="Chiaromonte F."/>
            <person name="Elnitski L."/>
            <person name="Eswara P."/>
            <person name="Hardison R.C."/>
            <person name="Hou M."/>
            <person name="Kolbe D."/>
            <person name="Makova K."/>
            <person name="Miller W."/>
            <person name="Nekrutenko A."/>
            <person name="Riemer C."/>
            <person name="Schwartz S."/>
            <person name="Taylor J."/>
            <person name="Yang S."/>
            <person name="Zhang Y."/>
            <person name="Lindpaintner K."/>
            <person name="Andrews T.D."/>
            <person name="Caccamo M."/>
            <person name="Clamp M."/>
            <person name="Clarke L."/>
            <person name="Curwen V."/>
            <person name="Durbin R.M."/>
            <person name="Eyras E."/>
            <person name="Searle S.M."/>
            <person name="Cooper G.M."/>
            <person name="Batzoglou S."/>
            <person name="Brudno M."/>
            <person name="Sidow A."/>
            <person name="Stone E.A."/>
            <person name="Payseur B.A."/>
            <person name="Bourque G."/>
            <person name="Lopez-Otin C."/>
            <person name="Puente X.S."/>
            <person name="Chakrabarti K."/>
            <person name="Chatterji S."/>
            <person name="Dewey C."/>
            <person name="Pachter L."/>
            <person name="Bray N."/>
            <person name="Yap V.B."/>
            <person name="Caspi A."/>
            <person name="Tesler G."/>
            <person name="Pevzner P.A."/>
            <person name="Haussler D."/>
            <person name="Roskin K.M."/>
            <person name="Baertsch R."/>
            <person name="Clawson H."/>
            <person name="Furey T.S."/>
            <person name="Hinrichs A.S."/>
            <person name="Karolchik D."/>
            <person name="Kent W.J."/>
            <person name="Rosenbloom K.R."/>
            <person name="Trumbower H."/>
            <person name="Weirauch M."/>
            <person name="Cooper D.N."/>
            <person name="Stenson P.D."/>
            <person name="Ma B."/>
            <person name="Brent M."/>
            <person name="Arumugam M."/>
            <person name="Shteynberg D."/>
            <person name="Copley R.R."/>
            <person name="Taylor M.S."/>
            <person name="Riethman H."/>
            <person name="Mudunuri U."/>
            <person name="Peterson J."/>
            <person name="Guyer M."/>
            <person name="Felsenfeld A."/>
            <person name="Old S."/>
            <person name="Mockrin S."/>
            <person name="Collins F.S."/>
        </authorList>
    </citation>
    <scope>NUCLEOTIDE SEQUENCE [LARGE SCALE GENOMIC DNA]</scope>
    <source>
        <strain evidence="8 9">Brown Norway</strain>
    </source>
</reference>
<feature type="domain" description="2'-5'-oligoadenylate synthetase 1" evidence="6">
    <location>
        <begin position="172"/>
        <end position="354"/>
    </location>
</feature>
<evidence type="ECO:0000313" key="10">
    <source>
        <dbReference type="RGD" id="1359732"/>
    </source>
</evidence>
<dbReference type="GO" id="GO:0005829">
    <property type="term" value="C:cytosol"/>
    <property type="evidence" value="ECO:0000318"/>
    <property type="project" value="GO_Central"/>
</dbReference>
<dbReference type="PROSITE" id="PS00833">
    <property type="entry name" value="25A_SYNTH_2"/>
    <property type="match status" value="1"/>
</dbReference>
<evidence type="ECO:0000259" key="6">
    <source>
        <dbReference type="Pfam" id="PF10421"/>
    </source>
</evidence>
<evidence type="ECO:0000313" key="7">
    <source>
        <dbReference type="EMBL" id="AAP41943.1"/>
    </source>
</evidence>
<protein>
    <submittedName>
        <fullName evidence="8">2 ' -5 ' oligoadenylate synthetase 1H</fullName>
    </submittedName>
    <submittedName>
        <fullName evidence="7">2'-5' oligoadenylate synthetase 1H</fullName>
    </submittedName>
</protein>